<keyword evidence="2" id="KW-0479">Metal-binding</keyword>
<evidence type="ECO:0000259" key="4">
    <source>
        <dbReference type="Pfam" id="PF02769"/>
    </source>
</evidence>
<dbReference type="InterPro" id="IPR036921">
    <property type="entry name" value="PurM-like_N_sf"/>
</dbReference>
<evidence type="ECO:0000313" key="5">
    <source>
        <dbReference type="EMBL" id="MBP0463178.1"/>
    </source>
</evidence>
<feature type="binding site" evidence="2">
    <location>
        <position position="121"/>
    </location>
    <ligand>
        <name>Mg(2+)</name>
        <dbReference type="ChEBI" id="CHEBI:18420"/>
        <label>1</label>
    </ligand>
</feature>
<keyword evidence="1 2" id="KW-0784">Thiamine biosynthesis</keyword>
<accession>A0ABS4AP96</accession>
<dbReference type="InterPro" id="IPR036676">
    <property type="entry name" value="PurM-like_C_sf"/>
</dbReference>
<feature type="binding site" evidence="2">
    <location>
        <position position="52"/>
    </location>
    <ligand>
        <name>substrate</name>
    </ligand>
</feature>
<evidence type="ECO:0000259" key="3">
    <source>
        <dbReference type="Pfam" id="PF00586"/>
    </source>
</evidence>
<feature type="domain" description="PurM-like N-terminal" evidence="3">
    <location>
        <begin position="27"/>
        <end position="139"/>
    </location>
</feature>
<comment type="function">
    <text evidence="2">Catalyzes the ATP-dependent phosphorylation of thiamine-monophosphate (TMP) to form thiamine-pyrophosphate (TPP), the active form of vitamin B1.</text>
</comment>
<feature type="binding site" evidence="2">
    <location>
        <position position="213"/>
    </location>
    <ligand>
        <name>Mg(2+)</name>
        <dbReference type="ChEBI" id="CHEBI:18420"/>
        <label>5</label>
    </ligand>
</feature>
<evidence type="ECO:0000256" key="2">
    <source>
        <dbReference type="HAMAP-Rule" id="MF_02128"/>
    </source>
</evidence>
<comment type="caution">
    <text evidence="5">The sequence shown here is derived from an EMBL/GenBank/DDBJ whole genome shotgun (WGS) entry which is preliminary data.</text>
</comment>
<dbReference type="PANTHER" id="PTHR30270">
    <property type="entry name" value="THIAMINE-MONOPHOSPHATE KINASE"/>
    <property type="match status" value="1"/>
</dbReference>
<feature type="binding site" evidence="2">
    <location>
        <position position="147"/>
    </location>
    <ligand>
        <name>ATP</name>
        <dbReference type="ChEBI" id="CHEBI:30616"/>
    </ligand>
</feature>
<feature type="binding site" evidence="2">
    <location>
        <position position="212"/>
    </location>
    <ligand>
        <name>ATP</name>
        <dbReference type="ChEBI" id="CHEBI:30616"/>
    </ligand>
</feature>
<dbReference type="GO" id="GO:0009030">
    <property type="term" value="F:thiamine-phosphate kinase activity"/>
    <property type="evidence" value="ECO:0007669"/>
    <property type="project" value="UniProtKB-EC"/>
</dbReference>
<dbReference type="PIRSF" id="PIRSF005303">
    <property type="entry name" value="Thiam_monoph_kin"/>
    <property type="match status" value="1"/>
</dbReference>
<dbReference type="EC" id="2.7.4.16" evidence="2"/>
<feature type="binding site" evidence="2">
    <location>
        <begin position="120"/>
        <end position="121"/>
    </location>
    <ligand>
        <name>ATP</name>
        <dbReference type="ChEBI" id="CHEBI:30616"/>
    </ligand>
</feature>
<feature type="binding site" evidence="2">
    <location>
        <position position="73"/>
    </location>
    <ligand>
        <name>Mg(2+)</name>
        <dbReference type="ChEBI" id="CHEBI:18420"/>
        <label>2</label>
    </ligand>
</feature>
<evidence type="ECO:0000313" key="6">
    <source>
        <dbReference type="Proteomes" id="UP000680815"/>
    </source>
</evidence>
<dbReference type="InterPro" id="IPR010918">
    <property type="entry name" value="PurM-like_C_dom"/>
</dbReference>
<dbReference type="CDD" id="cd02194">
    <property type="entry name" value="ThiL"/>
    <property type="match status" value="1"/>
</dbReference>
<organism evidence="5 6">
    <name type="scientific">Roseomonas nitratireducens</name>
    <dbReference type="NCBI Taxonomy" id="2820810"/>
    <lineage>
        <taxon>Bacteria</taxon>
        <taxon>Pseudomonadati</taxon>
        <taxon>Pseudomonadota</taxon>
        <taxon>Alphaproteobacteria</taxon>
        <taxon>Acetobacterales</taxon>
        <taxon>Roseomonadaceae</taxon>
        <taxon>Roseomonas</taxon>
    </lineage>
</organism>
<comment type="caution">
    <text evidence="2">Lacks conserved residue(s) required for the propagation of feature annotation.</text>
</comment>
<reference evidence="5 6" key="1">
    <citation type="submission" date="2021-03" db="EMBL/GenBank/DDBJ databases">
        <authorList>
            <person name="So Y."/>
        </authorList>
    </citation>
    <scope>NUCLEOTIDE SEQUENCE [LARGE SCALE GENOMIC DNA]</scope>
    <source>
        <strain evidence="5 6">PWR1</strain>
    </source>
</reference>
<feature type="binding site" evidence="2">
    <location>
        <position position="45"/>
    </location>
    <ligand>
        <name>Mg(2+)</name>
        <dbReference type="ChEBI" id="CHEBI:18420"/>
        <label>1</label>
    </ligand>
</feature>
<comment type="similarity">
    <text evidence="2">Belongs to the thiamine-monophosphate kinase family.</text>
</comment>
<feature type="binding site" evidence="2">
    <location>
        <position position="73"/>
    </location>
    <ligand>
        <name>Mg(2+)</name>
        <dbReference type="ChEBI" id="CHEBI:18420"/>
        <label>3</label>
    </ligand>
</feature>
<feature type="binding site" evidence="2">
    <location>
        <position position="319"/>
    </location>
    <ligand>
        <name>substrate</name>
    </ligand>
</feature>
<evidence type="ECO:0000256" key="1">
    <source>
        <dbReference type="ARBA" id="ARBA00022977"/>
    </source>
</evidence>
<dbReference type="PANTHER" id="PTHR30270:SF0">
    <property type="entry name" value="THIAMINE-MONOPHOSPHATE KINASE"/>
    <property type="match status" value="1"/>
</dbReference>
<keyword evidence="6" id="KW-1185">Reference proteome</keyword>
<comment type="catalytic activity">
    <reaction evidence="2">
        <text>thiamine phosphate + ATP = thiamine diphosphate + ADP</text>
        <dbReference type="Rhea" id="RHEA:15913"/>
        <dbReference type="ChEBI" id="CHEBI:30616"/>
        <dbReference type="ChEBI" id="CHEBI:37575"/>
        <dbReference type="ChEBI" id="CHEBI:58937"/>
        <dbReference type="ChEBI" id="CHEBI:456216"/>
        <dbReference type="EC" id="2.7.4.16"/>
    </reaction>
</comment>
<name>A0ABS4AP96_9PROT</name>
<dbReference type="EMBL" id="JAGIYZ010000003">
    <property type="protein sequence ID" value="MBP0463178.1"/>
    <property type="molecule type" value="Genomic_DNA"/>
</dbReference>
<dbReference type="Gene3D" id="3.90.650.10">
    <property type="entry name" value="PurM-like C-terminal domain"/>
    <property type="match status" value="1"/>
</dbReference>
<comment type="miscellaneous">
    <text evidence="2">Reaction mechanism of ThiL seems to utilize a direct, inline transfer of the gamma-phosphate of ATP to TMP rather than a phosphorylated enzyme intermediate.</text>
</comment>
<feature type="binding site" evidence="2">
    <location>
        <position position="262"/>
    </location>
    <ligand>
        <name>substrate</name>
    </ligand>
</feature>
<gene>
    <name evidence="2 5" type="primary">thiL</name>
    <name evidence="5" type="ORF">J5Y09_04585</name>
</gene>
<dbReference type="Gene3D" id="3.30.1330.10">
    <property type="entry name" value="PurM-like, N-terminal domain"/>
    <property type="match status" value="1"/>
</dbReference>
<dbReference type="HAMAP" id="MF_02128">
    <property type="entry name" value="TMP_kinase"/>
    <property type="match status" value="1"/>
</dbReference>
<dbReference type="Pfam" id="PF00586">
    <property type="entry name" value="AIRS"/>
    <property type="match status" value="1"/>
</dbReference>
<keyword evidence="2" id="KW-0547">Nucleotide-binding</keyword>
<keyword evidence="2 5" id="KW-0418">Kinase</keyword>
<protein>
    <recommendedName>
        <fullName evidence="2">Thiamine-monophosphate kinase</fullName>
        <shortName evidence="2">TMP kinase</shortName>
        <shortName evidence="2">Thiamine-phosphate kinase</shortName>
        <ecNumber evidence="2">2.7.4.16</ecNumber>
    </recommendedName>
</protein>
<proteinExistence type="inferred from homology"/>
<feature type="binding site" evidence="2">
    <location>
        <position position="73"/>
    </location>
    <ligand>
        <name>Mg(2+)</name>
        <dbReference type="ChEBI" id="CHEBI:18420"/>
        <label>4</label>
    </ligand>
</feature>
<keyword evidence="2" id="KW-0460">Magnesium</keyword>
<dbReference type="Pfam" id="PF02769">
    <property type="entry name" value="AIRS_C"/>
    <property type="match status" value="1"/>
</dbReference>
<feature type="binding site" evidence="2">
    <location>
        <position position="28"/>
    </location>
    <ligand>
        <name>Mg(2+)</name>
        <dbReference type="ChEBI" id="CHEBI:18420"/>
        <label>3</label>
    </ligand>
</feature>
<dbReference type="NCBIfam" id="TIGR01379">
    <property type="entry name" value="thiL"/>
    <property type="match status" value="1"/>
</dbReference>
<keyword evidence="2 5" id="KW-0808">Transferase</keyword>
<feature type="binding site" evidence="2">
    <location>
        <position position="210"/>
    </location>
    <ligand>
        <name>Mg(2+)</name>
        <dbReference type="ChEBI" id="CHEBI:18420"/>
        <label>3</label>
    </ligand>
</feature>
<dbReference type="RefSeq" id="WP_209350577.1">
    <property type="nucleotide sequence ID" value="NZ_JAGIYZ010000003.1"/>
</dbReference>
<comment type="pathway">
    <text evidence="2">Cofactor biosynthesis; thiamine diphosphate biosynthesis; thiamine diphosphate from thiamine phosphate: step 1/1.</text>
</comment>
<feature type="binding site" evidence="2">
    <location>
        <position position="45"/>
    </location>
    <ligand>
        <name>Mg(2+)</name>
        <dbReference type="ChEBI" id="CHEBI:18420"/>
        <label>2</label>
    </ligand>
</feature>
<sequence length="322" mass="32626">MSLPAEFALIARHFRPLAGEGALDLSDDAAVLDIPAGRRLVIAADAMVEGVHYLPGDPPGTVGRKLLRVNLSDLAAMGAAPLGYLMTTSLARGMPEAWLAGFVAGLAEDQRLFGLTLLGGDTTATPGPTSLSLTILGTVEPAKVITRAGARPGDDIWVSGTIGDGALGLRVLQGTLPADTAGHLARRYRLPEPRLALGQALAGLVRAGMDVSDGLVQDLGHLCRAGGCGAVIDAAALPLSDAAGALLAADAGLLPLLLTGGDDYELLLAADPADRAEVTARAAACGMAVARIGRFIAGPAEVSVHAPDGSPLALPRGGWSHF</sequence>
<feature type="binding site" evidence="2">
    <location>
        <position position="28"/>
    </location>
    <ligand>
        <name>Mg(2+)</name>
        <dbReference type="ChEBI" id="CHEBI:18420"/>
        <label>4</label>
    </ligand>
</feature>
<dbReference type="Proteomes" id="UP000680815">
    <property type="component" value="Unassembled WGS sequence"/>
</dbReference>
<dbReference type="InterPro" id="IPR006283">
    <property type="entry name" value="ThiL-like"/>
</dbReference>
<keyword evidence="2" id="KW-0067">ATP-binding</keyword>
<dbReference type="SUPFAM" id="SSF56042">
    <property type="entry name" value="PurM C-terminal domain-like"/>
    <property type="match status" value="1"/>
</dbReference>
<feature type="domain" description="PurM-like C-terminal" evidence="4">
    <location>
        <begin position="151"/>
        <end position="301"/>
    </location>
</feature>
<dbReference type="InterPro" id="IPR016188">
    <property type="entry name" value="PurM-like_N"/>
</dbReference>
<dbReference type="SUPFAM" id="SSF55326">
    <property type="entry name" value="PurM N-terminal domain-like"/>
    <property type="match status" value="1"/>
</dbReference>